<comment type="catalytic activity">
    <reaction evidence="9 10">
        <text>heme b + 2 H(+) = protoporphyrin IX + Fe(2+)</text>
        <dbReference type="Rhea" id="RHEA:22584"/>
        <dbReference type="ChEBI" id="CHEBI:15378"/>
        <dbReference type="ChEBI" id="CHEBI:29033"/>
        <dbReference type="ChEBI" id="CHEBI:57306"/>
        <dbReference type="ChEBI" id="CHEBI:60344"/>
        <dbReference type="EC" id="4.98.1.1"/>
    </reaction>
</comment>
<keyword evidence="6 9" id="KW-0456">Lyase</keyword>
<dbReference type="Pfam" id="PF00762">
    <property type="entry name" value="Ferrochelatase"/>
    <property type="match status" value="1"/>
</dbReference>
<dbReference type="CDD" id="cd00419">
    <property type="entry name" value="Ferrochelatase_C"/>
    <property type="match status" value="1"/>
</dbReference>
<evidence type="ECO:0000256" key="2">
    <source>
        <dbReference type="ARBA" id="ARBA00022490"/>
    </source>
</evidence>
<dbReference type="InterPro" id="IPR001015">
    <property type="entry name" value="Ferrochelatase"/>
</dbReference>
<organism evidence="11 12">
    <name type="scientific">Paraglaciecola chathamensis</name>
    <dbReference type="NCBI Taxonomy" id="368405"/>
    <lineage>
        <taxon>Bacteria</taxon>
        <taxon>Pseudomonadati</taxon>
        <taxon>Pseudomonadota</taxon>
        <taxon>Gammaproteobacteria</taxon>
        <taxon>Alteromonadales</taxon>
        <taxon>Alteromonadaceae</taxon>
        <taxon>Paraglaciecola</taxon>
    </lineage>
</organism>
<reference evidence="11" key="2">
    <citation type="submission" date="2020-09" db="EMBL/GenBank/DDBJ databases">
        <authorList>
            <person name="Sun Q."/>
            <person name="Kim S."/>
        </authorList>
    </citation>
    <scope>NUCLEOTIDE SEQUENCE</scope>
    <source>
        <strain evidence="11">KCTC 32337</strain>
    </source>
</reference>
<keyword evidence="5 9" id="KW-0350">Heme biosynthesis</keyword>
<evidence type="ECO:0000256" key="10">
    <source>
        <dbReference type="RuleBase" id="RU000607"/>
    </source>
</evidence>
<dbReference type="PROSITE" id="PS00534">
    <property type="entry name" value="FERROCHELATASE"/>
    <property type="match status" value="1"/>
</dbReference>
<feature type="binding site" evidence="9">
    <location>
        <position position="210"/>
    </location>
    <ligand>
        <name>Fe(2+)</name>
        <dbReference type="ChEBI" id="CHEBI:29033"/>
    </ligand>
</feature>
<dbReference type="CDD" id="cd03411">
    <property type="entry name" value="Ferrochelatase_N"/>
    <property type="match status" value="1"/>
</dbReference>
<comment type="catalytic activity">
    <reaction evidence="8">
        <text>Fe-coproporphyrin III + 2 H(+) = coproporphyrin III + Fe(2+)</text>
        <dbReference type="Rhea" id="RHEA:49572"/>
        <dbReference type="ChEBI" id="CHEBI:15378"/>
        <dbReference type="ChEBI" id="CHEBI:29033"/>
        <dbReference type="ChEBI" id="CHEBI:68438"/>
        <dbReference type="ChEBI" id="CHEBI:131725"/>
        <dbReference type="EC" id="4.99.1.9"/>
    </reaction>
    <physiologicalReaction direction="right-to-left" evidence="8">
        <dbReference type="Rhea" id="RHEA:49574"/>
    </physiologicalReaction>
</comment>
<name>A0A8H9IJ55_9ALTE</name>
<evidence type="ECO:0000313" key="12">
    <source>
        <dbReference type="Proteomes" id="UP000622604"/>
    </source>
</evidence>
<dbReference type="GO" id="GO:0005737">
    <property type="term" value="C:cytoplasm"/>
    <property type="evidence" value="ECO:0007669"/>
    <property type="project" value="UniProtKB-SubCell"/>
</dbReference>
<accession>A0A8H9IJ55</accession>
<dbReference type="EMBL" id="BMZC01000012">
    <property type="protein sequence ID" value="GGZ75010.1"/>
    <property type="molecule type" value="Genomic_DNA"/>
</dbReference>
<comment type="function">
    <text evidence="9 10">Catalyzes the ferrous insertion into protoporphyrin IX.</text>
</comment>
<keyword evidence="2 9" id="KW-0963">Cytoplasm</keyword>
<dbReference type="Gene3D" id="3.40.50.1400">
    <property type="match status" value="2"/>
</dbReference>
<evidence type="ECO:0000256" key="5">
    <source>
        <dbReference type="ARBA" id="ARBA00023133"/>
    </source>
</evidence>
<dbReference type="InterPro" id="IPR033644">
    <property type="entry name" value="Ferrochelatase_C"/>
</dbReference>
<gene>
    <name evidence="11" type="primary">hemH2</name>
    <name evidence="9" type="synonym">hemH</name>
    <name evidence="11" type="ORF">GCM10011274_36500</name>
</gene>
<dbReference type="GO" id="GO:0004325">
    <property type="term" value="F:ferrochelatase activity"/>
    <property type="evidence" value="ECO:0007669"/>
    <property type="project" value="UniProtKB-UniRule"/>
</dbReference>
<dbReference type="EC" id="4.98.1.1" evidence="9 10"/>
<evidence type="ECO:0000256" key="6">
    <source>
        <dbReference type="ARBA" id="ARBA00023239"/>
    </source>
</evidence>
<dbReference type="InterPro" id="IPR019772">
    <property type="entry name" value="Ferrochelatase_AS"/>
</dbReference>
<dbReference type="PANTHER" id="PTHR11108:SF1">
    <property type="entry name" value="FERROCHELATASE, MITOCHONDRIAL"/>
    <property type="match status" value="1"/>
</dbReference>
<dbReference type="GO" id="GO:0046872">
    <property type="term" value="F:metal ion binding"/>
    <property type="evidence" value="ECO:0007669"/>
    <property type="project" value="UniProtKB-KW"/>
</dbReference>
<comment type="subcellular location">
    <subcellularLocation>
        <location evidence="9 10">Cytoplasm</location>
    </subcellularLocation>
</comment>
<dbReference type="AlphaFoldDB" id="A0A8H9IJ55"/>
<sequence length="360" mass="41109">MKYLSNSTFTHDQEDKIGVLVTNLGTPEAPEKGALKRYLREFLSDPRVVEVPRLIWWMILNLVILNIRPKRSAHAYSTVWTERGSPLMFHTQDQADALALNMQEKYGDKVIVDFAMRYGSPSIESVTRKMLEQGVRQLLVLPLYPQYSGSTNGSTFDALSQVLRKTRWVPDVRFVSHYHDFTPYIDALVNTINAHWASHERADKLIFTYHGIPKRYLTSGDPYHCECYKTSRLVAEKLGLSKDEYMVTFQSRFGREEWLQPYTDHTLKSLPEQGVKSVQMICPGFSADCLETIEEIGIENRDYFMEAGGERYEYIAALNAQPEHITALSQLIEQNLGGWLTSQRNAPLTAKLASDLGSQS</sequence>
<comment type="caution">
    <text evidence="11">The sequence shown here is derived from an EMBL/GenBank/DDBJ whole genome shotgun (WGS) entry which is preliminary data.</text>
</comment>
<keyword evidence="4 9" id="KW-0408">Iron</keyword>
<comment type="similarity">
    <text evidence="1 9 10">Belongs to the ferrochelatase family.</text>
</comment>
<keyword evidence="3 9" id="KW-0479">Metal-binding</keyword>
<dbReference type="Proteomes" id="UP000622604">
    <property type="component" value="Unassembled WGS sequence"/>
</dbReference>
<comment type="pathway">
    <text evidence="9 10">Porphyrin-containing compound metabolism; protoheme biosynthesis; protoheme from protoporphyrin-IX: step 1/1.</text>
</comment>
<dbReference type="PANTHER" id="PTHR11108">
    <property type="entry name" value="FERROCHELATASE"/>
    <property type="match status" value="1"/>
</dbReference>
<evidence type="ECO:0000256" key="4">
    <source>
        <dbReference type="ARBA" id="ARBA00023004"/>
    </source>
</evidence>
<dbReference type="RefSeq" id="WP_191866853.1">
    <property type="nucleotide sequence ID" value="NZ_BMZC01000012.1"/>
</dbReference>
<evidence type="ECO:0000256" key="7">
    <source>
        <dbReference type="ARBA" id="ARBA00023244"/>
    </source>
</evidence>
<dbReference type="UniPathway" id="UPA00252">
    <property type="reaction ID" value="UER00325"/>
</dbReference>
<evidence type="ECO:0000256" key="9">
    <source>
        <dbReference type="HAMAP-Rule" id="MF_00323"/>
    </source>
</evidence>
<dbReference type="InterPro" id="IPR033659">
    <property type="entry name" value="Ferrochelatase_N"/>
</dbReference>
<evidence type="ECO:0000313" key="11">
    <source>
        <dbReference type="EMBL" id="GGZ75010.1"/>
    </source>
</evidence>
<dbReference type="FunFam" id="3.40.50.1400:FF:000002">
    <property type="entry name" value="Ferrochelatase"/>
    <property type="match status" value="1"/>
</dbReference>
<dbReference type="SUPFAM" id="SSF53800">
    <property type="entry name" value="Chelatase"/>
    <property type="match status" value="1"/>
</dbReference>
<evidence type="ECO:0000256" key="8">
    <source>
        <dbReference type="ARBA" id="ARBA00024536"/>
    </source>
</evidence>
<dbReference type="GO" id="GO:0006783">
    <property type="term" value="P:heme biosynthetic process"/>
    <property type="evidence" value="ECO:0007669"/>
    <property type="project" value="UniProtKB-UniRule"/>
</dbReference>
<dbReference type="NCBIfam" id="TIGR00109">
    <property type="entry name" value="hemH"/>
    <property type="match status" value="1"/>
</dbReference>
<proteinExistence type="inferred from homology"/>
<evidence type="ECO:0000256" key="1">
    <source>
        <dbReference type="ARBA" id="ARBA00007718"/>
    </source>
</evidence>
<feature type="binding site" evidence="9">
    <location>
        <position position="291"/>
    </location>
    <ligand>
        <name>Fe(2+)</name>
        <dbReference type="ChEBI" id="CHEBI:29033"/>
    </ligand>
</feature>
<dbReference type="HAMAP" id="MF_00323">
    <property type="entry name" value="Ferrochelatase"/>
    <property type="match status" value="1"/>
</dbReference>
<keyword evidence="7 9" id="KW-0627">Porphyrin biosynthesis</keyword>
<reference evidence="11" key="1">
    <citation type="journal article" date="2014" name="Int. J. Syst. Evol. Microbiol.">
        <title>Complete genome sequence of Corynebacterium casei LMG S-19264T (=DSM 44701T), isolated from a smear-ripened cheese.</title>
        <authorList>
            <consortium name="US DOE Joint Genome Institute (JGI-PGF)"/>
            <person name="Walter F."/>
            <person name="Albersmeier A."/>
            <person name="Kalinowski J."/>
            <person name="Ruckert C."/>
        </authorList>
    </citation>
    <scope>NUCLEOTIDE SEQUENCE</scope>
    <source>
        <strain evidence="11">KCTC 32337</strain>
    </source>
</reference>
<protein>
    <recommendedName>
        <fullName evidence="9 10">Ferrochelatase</fullName>
        <ecNumber evidence="9 10">4.98.1.1</ecNumber>
    </recommendedName>
    <alternativeName>
        <fullName evidence="9">Heme synthase</fullName>
    </alternativeName>
    <alternativeName>
        <fullName evidence="9">Protoheme ferro-lyase</fullName>
    </alternativeName>
</protein>
<evidence type="ECO:0000256" key="3">
    <source>
        <dbReference type="ARBA" id="ARBA00022723"/>
    </source>
</evidence>